<name>A0ABR2G751_9ROSI</name>
<feature type="region of interest" description="Disordered" evidence="1">
    <location>
        <begin position="76"/>
        <end position="134"/>
    </location>
</feature>
<accession>A0ABR2G751</accession>
<feature type="compositionally biased region" description="Basic and acidic residues" evidence="1">
    <location>
        <begin position="97"/>
        <end position="117"/>
    </location>
</feature>
<evidence type="ECO:0000313" key="2">
    <source>
        <dbReference type="EMBL" id="KAK8596090.1"/>
    </source>
</evidence>
<protein>
    <submittedName>
        <fullName evidence="2">Uncharacterized protein</fullName>
    </submittedName>
</protein>
<dbReference type="Proteomes" id="UP001472677">
    <property type="component" value="Unassembled WGS sequence"/>
</dbReference>
<keyword evidence="3" id="KW-1185">Reference proteome</keyword>
<sequence>MEKEDIVVECARFVDSLITAAGMPVEPGDRGSRAQVNESRVHWQPSYWVGSSLMSMVQLIVVPKLLRPVTSPKLPHFYPSPAVTTSEHYSGRFPTPTRREACHTTSEQERQPRHSLLEGHAPPQPPTPAEATQK</sequence>
<gene>
    <name evidence="2" type="ORF">V6N12_064590</name>
</gene>
<comment type="caution">
    <text evidence="2">The sequence shown here is derived from an EMBL/GenBank/DDBJ whole genome shotgun (WGS) entry which is preliminary data.</text>
</comment>
<dbReference type="EMBL" id="JBBPBM010000002">
    <property type="protein sequence ID" value="KAK8596090.1"/>
    <property type="molecule type" value="Genomic_DNA"/>
</dbReference>
<evidence type="ECO:0000256" key="1">
    <source>
        <dbReference type="SAM" id="MobiDB-lite"/>
    </source>
</evidence>
<organism evidence="2 3">
    <name type="scientific">Hibiscus sabdariffa</name>
    <name type="common">roselle</name>
    <dbReference type="NCBI Taxonomy" id="183260"/>
    <lineage>
        <taxon>Eukaryota</taxon>
        <taxon>Viridiplantae</taxon>
        <taxon>Streptophyta</taxon>
        <taxon>Embryophyta</taxon>
        <taxon>Tracheophyta</taxon>
        <taxon>Spermatophyta</taxon>
        <taxon>Magnoliopsida</taxon>
        <taxon>eudicotyledons</taxon>
        <taxon>Gunneridae</taxon>
        <taxon>Pentapetalae</taxon>
        <taxon>rosids</taxon>
        <taxon>malvids</taxon>
        <taxon>Malvales</taxon>
        <taxon>Malvaceae</taxon>
        <taxon>Malvoideae</taxon>
        <taxon>Hibiscus</taxon>
    </lineage>
</organism>
<reference evidence="2 3" key="1">
    <citation type="journal article" date="2024" name="G3 (Bethesda)">
        <title>Genome assembly of Hibiscus sabdariffa L. provides insights into metabolisms of medicinal natural products.</title>
        <authorList>
            <person name="Kim T."/>
        </authorList>
    </citation>
    <scope>NUCLEOTIDE SEQUENCE [LARGE SCALE GENOMIC DNA]</scope>
    <source>
        <strain evidence="2">TK-2024</strain>
        <tissue evidence="2">Old leaves</tissue>
    </source>
</reference>
<evidence type="ECO:0000313" key="3">
    <source>
        <dbReference type="Proteomes" id="UP001472677"/>
    </source>
</evidence>
<proteinExistence type="predicted"/>